<reference evidence="2 3" key="1">
    <citation type="submission" date="2020-07" db="EMBL/GenBank/DDBJ databases">
        <title>Comparative genomics of pyrophilous fungi reveals a link between fire events and developmental genes.</title>
        <authorList>
            <consortium name="DOE Joint Genome Institute"/>
            <person name="Steindorff A.S."/>
            <person name="Carver A."/>
            <person name="Calhoun S."/>
            <person name="Stillman K."/>
            <person name="Liu H."/>
            <person name="Lipzen A."/>
            <person name="Pangilinan J."/>
            <person name="Labutti K."/>
            <person name="Bruns T.D."/>
            <person name="Grigoriev I.V."/>
        </authorList>
    </citation>
    <scope>NUCLEOTIDE SEQUENCE [LARGE SCALE GENOMIC DNA]</scope>
    <source>
        <strain evidence="2 3">CBS 144469</strain>
    </source>
</reference>
<keyword evidence="3" id="KW-1185">Reference proteome</keyword>
<name>A0A8H6HFQ3_9AGAR</name>
<evidence type="ECO:0000256" key="1">
    <source>
        <dbReference type="SAM" id="MobiDB-lite"/>
    </source>
</evidence>
<sequence>MAHFTFSPGNPSSPYHDYSLTQHNPQLSYSNAHYRCRRCSCSRGEYILHGDQAPDVTSPPSAWILLPPSPIRLLSRLSSQNVQPVTLDSLQILAELLLNADQPDGTNSGILRYLGADIVDPTTNALDALVQLDETTLHPVVPILGSGPITLAPGFSTGAHVDWHFDLDLAVFLAEDITDVYLLNPTPTERDRLHLLCSLIDPAYLIVVHALLLLYILSRLFDPLDHVAIKHQRLVISNQNGSPDGFDRSSTIVNSTDPGPLIKAQKV</sequence>
<dbReference type="AlphaFoldDB" id="A0A8H6HFQ3"/>
<protein>
    <submittedName>
        <fullName evidence="2">Uncharacterized protein</fullName>
    </submittedName>
</protein>
<dbReference type="Proteomes" id="UP000521943">
    <property type="component" value="Unassembled WGS sequence"/>
</dbReference>
<organism evidence="2 3">
    <name type="scientific">Ephemerocybe angulata</name>
    <dbReference type="NCBI Taxonomy" id="980116"/>
    <lineage>
        <taxon>Eukaryota</taxon>
        <taxon>Fungi</taxon>
        <taxon>Dikarya</taxon>
        <taxon>Basidiomycota</taxon>
        <taxon>Agaricomycotina</taxon>
        <taxon>Agaricomycetes</taxon>
        <taxon>Agaricomycetidae</taxon>
        <taxon>Agaricales</taxon>
        <taxon>Agaricineae</taxon>
        <taxon>Psathyrellaceae</taxon>
        <taxon>Ephemerocybe</taxon>
    </lineage>
</organism>
<accession>A0A8H6HFQ3</accession>
<gene>
    <name evidence="2" type="ORF">DFP72DRAFT_1077897</name>
</gene>
<proteinExistence type="predicted"/>
<evidence type="ECO:0000313" key="2">
    <source>
        <dbReference type="EMBL" id="KAF6744998.1"/>
    </source>
</evidence>
<evidence type="ECO:0000313" key="3">
    <source>
        <dbReference type="Proteomes" id="UP000521943"/>
    </source>
</evidence>
<comment type="caution">
    <text evidence="2">The sequence shown here is derived from an EMBL/GenBank/DDBJ whole genome shotgun (WGS) entry which is preliminary data.</text>
</comment>
<dbReference type="OrthoDB" id="2121828at2759"/>
<feature type="region of interest" description="Disordered" evidence="1">
    <location>
        <begin position="240"/>
        <end position="259"/>
    </location>
</feature>
<feature type="compositionally biased region" description="Polar residues" evidence="1">
    <location>
        <begin position="240"/>
        <end position="257"/>
    </location>
</feature>
<dbReference type="EMBL" id="JACGCI010000111">
    <property type="protein sequence ID" value="KAF6744998.1"/>
    <property type="molecule type" value="Genomic_DNA"/>
</dbReference>